<reference evidence="2 3" key="1">
    <citation type="submission" date="2024-03" db="EMBL/GenBank/DDBJ databases">
        <title>The Genome Sequence of Enterococcus sp. DIV2402.</title>
        <authorList>
            <consortium name="The Broad Institute Genomics Platform"/>
            <consortium name="The Broad Institute Microbial Omics Core"/>
            <consortium name="The Broad Institute Genomic Center for Infectious Diseases"/>
            <person name="Earl A."/>
            <person name="Manson A."/>
            <person name="Gilmore M."/>
            <person name="Schwartman J."/>
            <person name="Shea T."/>
            <person name="Abouelleil A."/>
            <person name="Cao P."/>
            <person name="Chapman S."/>
            <person name="Cusick C."/>
            <person name="Young S."/>
            <person name="Neafsey D."/>
            <person name="Nusbaum C."/>
            <person name="Birren B."/>
        </authorList>
    </citation>
    <scope>NUCLEOTIDE SEQUENCE [LARGE SCALE GENOMIC DNA]</scope>
    <source>
        <strain evidence="2 3">DIV2402</strain>
    </source>
</reference>
<dbReference type="RefSeq" id="WP_207940534.1">
    <property type="nucleotide sequence ID" value="NZ_CP147251.1"/>
</dbReference>
<protein>
    <recommendedName>
        <fullName evidence="1">YdhG-like domain-containing protein</fullName>
    </recommendedName>
</protein>
<feature type="domain" description="YdhG-like" evidence="1">
    <location>
        <begin position="16"/>
        <end position="111"/>
    </location>
</feature>
<evidence type="ECO:0000313" key="3">
    <source>
        <dbReference type="Proteomes" id="UP000664701"/>
    </source>
</evidence>
<accession>A0ABZ2SP87</accession>
<proteinExistence type="predicted"/>
<dbReference type="SUPFAM" id="SSF159888">
    <property type="entry name" value="YdhG-like"/>
    <property type="match status" value="1"/>
</dbReference>
<dbReference type="Gene3D" id="3.90.1150.200">
    <property type="match status" value="1"/>
</dbReference>
<sequence>MSNLSEYVAAVTDDTKRQKLQELFDWLTSEFPQLQIKFGWGQPMFTDHGTFIIAFKHTKKHITVSPEVAGIQKFADKLDIVGYAHTENTFRITWEQEVHYELLREMIQFNIEDKANETKFWRKAPN</sequence>
<evidence type="ECO:0000313" key="2">
    <source>
        <dbReference type="EMBL" id="WYJ77322.1"/>
    </source>
</evidence>
<dbReference type="InterPro" id="IPR014922">
    <property type="entry name" value="YdhG-like"/>
</dbReference>
<keyword evidence="3" id="KW-1185">Reference proteome</keyword>
<organism evidence="2 3">
    <name type="scientific">Candidatus Enterococcus lowellii</name>
    <dbReference type="NCBI Taxonomy" id="2230877"/>
    <lineage>
        <taxon>Bacteria</taxon>
        <taxon>Bacillati</taxon>
        <taxon>Bacillota</taxon>
        <taxon>Bacilli</taxon>
        <taxon>Lactobacillales</taxon>
        <taxon>Enterococcaceae</taxon>
        <taxon>Enterococcus</taxon>
    </lineage>
</organism>
<dbReference type="Pfam" id="PF08818">
    <property type="entry name" value="DUF1801"/>
    <property type="match status" value="1"/>
</dbReference>
<name>A0ABZ2SP87_9ENTE</name>
<dbReference type="EMBL" id="CP147251">
    <property type="protein sequence ID" value="WYJ77322.1"/>
    <property type="molecule type" value="Genomic_DNA"/>
</dbReference>
<evidence type="ECO:0000259" key="1">
    <source>
        <dbReference type="Pfam" id="PF08818"/>
    </source>
</evidence>
<dbReference type="Proteomes" id="UP000664701">
    <property type="component" value="Chromosome"/>
</dbReference>
<gene>
    <name evidence="2" type="ORF">DOK78_001960</name>
</gene>